<evidence type="ECO:0000313" key="2">
    <source>
        <dbReference type="EMBL" id="GAT94586.1"/>
    </source>
</evidence>
<dbReference type="OMA" id="WTDKIFR"/>
<dbReference type="VEuPathDB" id="AmoebaDB:EHI5A_021760"/>
<evidence type="ECO:0000256" key="1">
    <source>
        <dbReference type="SAM" id="Phobius"/>
    </source>
</evidence>
<reference evidence="2 3" key="1">
    <citation type="submission" date="2016-05" db="EMBL/GenBank/DDBJ databases">
        <title>First whole genome sequencing of Entamoeba histolytica HM1:IMSS-clone-6.</title>
        <authorList>
            <person name="Mukherjee Avik.K."/>
            <person name="Izumyama S."/>
            <person name="Nakada-Tsukui K."/>
            <person name="Nozaki T."/>
        </authorList>
    </citation>
    <scope>NUCLEOTIDE SEQUENCE [LARGE SCALE GENOMIC DNA]</scope>
    <source>
        <strain evidence="2 3">HM1:IMSS clone 6</strain>
    </source>
</reference>
<keyword evidence="1" id="KW-0472">Membrane</keyword>
<sequence>MQDKIERSNILQKKHNHQEKIFSLWGFIISYVVYKGGCVTIIPPKRKKVIDKRNEINIFSVEVEGNIWTEKIFSKQITTITENFSKNTNVQRYLKKDIHDQFMNCLTQWCKARGFKDGILINTKVSKVPTTNTYKSPNEFISTIDDNGIFYSISEIKAKYGEWLKQVLEYFWSLKSHLFVISPTTLPYNLLNIIKTFGSKEKNIQQNQKTKLESINGYFESFDQYGNSTTSNLSFILPHGIEEKLKKLVV</sequence>
<organism evidence="2 3">
    <name type="scientific">Entamoeba histolytica</name>
    <dbReference type="NCBI Taxonomy" id="5759"/>
    <lineage>
        <taxon>Eukaryota</taxon>
        <taxon>Amoebozoa</taxon>
        <taxon>Evosea</taxon>
        <taxon>Archamoebae</taxon>
        <taxon>Mastigamoebida</taxon>
        <taxon>Entamoebidae</taxon>
        <taxon>Entamoeba</taxon>
    </lineage>
</organism>
<dbReference type="VEuPathDB" id="AmoebaDB:EHI_005160"/>
<dbReference type="VEuPathDB" id="AmoebaDB:KM1_199020"/>
<evidence type="ECO:0000313" key="3">
    <source>
        <dbReference type="Proteomes" id="UP000078387"/>
    </source>
</evidence>
<name>A0A5K1UE73_ENTHI</name>
<dbReference type="Proteomes" id="UP000078387">
    <property type="component" value="Unassembled WGS sequence"/>
</dbReference>
<proteinExistence type="predicted"/>
<protein>
    <submittedName>
        <fullName evidence="2">Uncharacterized protein</fullName>
    </submittedName>
</protein>
<dbReference type="AlphaFoldDB" id="A0A5K1UE73"/>
<accession>A0A5K1UE73</accession>
<dbReference type="EMBL" id="BDEQ01000001">
    <property type="protein sequence ID" value="GAT94586.1"/>
    <property type="molecule type" value="Genomic_DNA"/>
</dbReference>
<feature type="transmembrane region" description="Helical" evidence="1">
    <location>
        <begin position="21"/>
        <end position="42"/>
    </location>
</feature>
<dbReference type="VEuPathDB" id="AmoebaDB:EHI8A_126760"/>
<keyword evidence="1" id="KW-0812">Transmembrane</keyword>
<comment type="caution">
    <text evidence="2">The sequence shown here is derived from an EMBL/GenBank/DDBJ whole genome shotgun (WGS) entry which is preliminary data.</text>
</comment>
<keyword evidence="1" id="KW-1133">Transmembrane helix</keyword>
<gene>
    <name evidence="2" type="ORF">CL6EHI_005160</name>
</gene>
<dbReference type="VEuPathDB" id="AmoebaDB:EHI7A_190020"/>